<dbReference type="InterPro" id="IPR033462">
    <property type="entry name" value="Cache_3-Cache_2"/>
</dbReference>
<dbReference type="InterPro" id="IPR029151">
    <property type="entry name" value="Sensor-like_sf"/>
</dbReference>
<gene>
    <name evidence="2" type="ORF">ACG0Z3_20915</name>
</gene>
<accession>A0ABW7FPD3</accession>
<keyword evidence="3" id="KW-1185">Reference proteome</keyword>
<proteinExistence type="predicted"/>
<name>A0ABW7FPD3_9BURK</name>
<evidence type="ECO:0000313" key="3">
    <source>
        <dbReference type="Proteomes" id="UP001606301"/>
    </source>
</evidence>
<evidence type="ECO:0000313" key="2">
    <source>
        <dbReference type="EMBL" id="MFG6443159.1"/>
    </source>
</evidence>
<sequence>MIWINKNQSREFALGNQARIDHPVSSYFGESISMKKVSTPSFLVVGLCAALMPLAALANDPKATIADLDARLAKLGAAKLEGTEKAGDKQAPGLFFGPRKLNNNYDIVDDIKKKSGATATVFVKSGDDFVRISTNVLTPEGKRGVGTSLARAKAYEAVSKGQAFCGDVDVLGTPFNACYNPIKDDKGAVVGVTYVGYKKN</sequence>
<feature type="domain" description="Cache 3/Cache 2 fusion" evidence="1">
    <location>
        <begin position="81"/>
        <end position="199"/>
    </location>
</feature>
<dbReference type="SUPFAM" id="SSF103190">
    <property type="entry name" value="Sensory domain-like"/>
    <property type="match status" value="1"/>
</dbReference>
<dbReference type="Pfam" id="PF17201">
    <property type="entry name" value="Cache_3-Cache_2"/>
    <property type="match status" value="1"/>
</dbReference>
<comment type="caution">
    <text evidence="2">The sequence shown here is derived from an EMBL/GenBank/DDBJ whole genome shotgun (WGS) entry which is preliminary data.</text>
</comment>
<dbReference type="Proteomes" id="UP001606301">
    <property type="component" value="Unassembled WGS sequence"/>
</dbReference>
<dbReference type="EMBL" id="JBIGHW010000016">
    <property type="protein sequence ID" value="MFG6443159.1"/>
    <property type="molecule type" value="Genomic_DNA"/>
</dbReference>
<reference evidence="2 3" key="1">
    <citation type="submission" date="2024-08" db="EMBL/GenBank/DDBJ databases">
        <authorList>
            <person name="Lu H."/>
        </authorList>
    </citation>
    <scope>NUCLEOTIDE SEQUENCE [LARGE SCALE GENOMIC DNA]</scope>
    <source>
        <strain evidence="2 3">LKC17W</strain>
    </source>
</reference>
<protein>
    <submittedName>
        <fullName evidence="2">Cache 3/Cache 2 fusion domain-containing protein</fullName>
    </submittedName>
</protein>
<dbReference type="RefSeq" id="WP_394401346.1">
    <property type="nucleotide sequence ID" value="NZ_JBIGHW010000016.1"/>
</dbReference>
<organism evidence="2 3">
    <name type="scientific">Pelomonas margarita</name>
    <dbReference type="NCBI Taxonomy" id="3299031"/>
    <lineage>
        <taxon>Bacteria</taxon>
        <taxon>Pseudomonadati</taxon>
        <taxon>Pseudomonadota</taxon>
        <taxon>Betaproteobacteria</taxon>
        <taxon>Burkholderiales</taxon>
        <taxon>Sphaerotilaceae</taxon>
        <taxon>Roseateles</taxon>
    </lineage>
</organism>
<evidence type="ECO:0000259" key="1">
    <source>
        <dbReference type="Pfam" id="PF17201"/>
    </source>
</evidence>